<evidence type="ECO:0000256" key="3">
    <source>
        <dbReference type="ARBA" id="ARBA00005119"/>
    </source>
</evidence>
<evidence type="ECO:0000313" key="25">
    <source>
        <dbReference type="EMBL" id="SDE79032.1"/>
    </source>
</evidence>
<evidence type="ECO:0000256" key="11">
    <source>
        <dbReference type="ARBA" id="ARBA00022692"/>
    </source>
</evidence>
<evidence type="ECO:0000256" key="13">
    <source>
        <dbReference type="ARBA" id="ARBA00022989"/>
    </source>
</evidence>
<keyword evidence="11 24" id="KW-0812">Transmembrane</keyword>
<feature type="transmembrane region" description="Helical" evidence="24">
    <location>
        <begin position="60"/>
        <end position="85"/>
    </location>
</feature>
<dbReference type="STRING" id="69960.SAMN05421720_11261"/>
<evidence type="ECO:0000256" key="2">
    <source>
        <dbReference type="ARBA" id="ARBA00004651"/>
    </source>
</evidence>
<evidence type="ECO:0000256" key="7">
    <source>
        <dbReference type="ARBA" id="ARBA00019373"/>
    </source>
</evidence>
<keyword evidence="26" id="KW-1185">Reference proteome</keyword>
<dbReference type="GO" id="GO:0016024">
    <property type="term" value="P:CDP-diacylglycerol biosynthetic process"/>
    <property type="evidence" value="ECO:0007669"/>
    <property type="project" value="TreeGrafter"/>
</dbReference>
<evidence type="ECO:0000256" key="17">
    <source>
        <dbReference type="ARBA" id="ARBA00023264"/>
    </source>
</evidence>
<evidence type="ECO:0000256" key="10">
    <source>
        <dbReference type="ARBA" id="ARBA00022679"/>
    </source>
</evidence>
<keyword evidence="14" id="KW-0443">Lipid metabolism</keyword>
<feature type="transmembrane region" description="Helical" evidence="24">
    <location>
        <begin position="20"/>
        <end position="48"/>
    </location>
</feature>
<evidence type="ECO:0000256" key="9">
    <source>
        <dbReference type="ARBA" id="ARBA00022516"/>
    </source>
</evidence>
<dbReference type="OrthoDB" id="9799199at2"/>
<evidence type="ECO:0000256" key="20">
    <source>
        <dbReference type="ARBA" id="ARBA00032253"/>
    </source>
</evidence>
<gene>
    <name evidence="25" type="ORF">SAMN05421720_11261</name>
</gene>
<dbReference type="EMBL" id="FNAP01000012">
    <property type="protein sequence ID" value="SDE79032.1"/>
    <property type="molecule type" value="Genomic_DNA"/>
</dbReference>
<keyword evidence="9" id="KW-0444">Lipid biosynthesis</keyword>
<evidence type="ECO:0000256" key="22">
    <source>
        <dbReference type="ARBA" id="ARBA00032743"/>
    </source>
</evidence>
<reference evidence="25 26" key="1">
    <citation type="submission" date="2016-10" db="EMBL/GenBank/DDBJ databases">
        <authorList>
            <person name="de Groot N.N."/>
        </authorList>
    </citation>
    <scope>NUCLEOTIDE SEQUENCE [LARGE SCALE GENOMIC DNA]</scope>
    <source>
        <strain evidence="25 26">ATCC 700224</strain>
    </source>
</reference>
<dbReference type="GO" id="GO:0004605">
    <property type="term" value="F:phosphatidate cytidylyltransferase activity"/>
    <property type="evidence" value="ECO:0007669"/>
    <property type="project" value="UniProtKB-EC"/>
</dbReference>
<dbReference type="Pfam" id="PF01148">
    <property type="entry name" value="CTP_transf_1"/>
    <property type="match status" value="1"/>
</dbReference>
<evidence type="ECO:0000256" key="8">
    <source>
        <dbReference type="ARBA" id="ARBA00022475"/>
    </source>
</evidence>
<keyword evidence="15 24" id="KW-0472">Membrane</keyword>
<dbReference type="PANTHER" id="PTHR46382:SF1">
    <property type="entry name" value="PHOSPHATIDATE CYTIDYLYLTRANSFERASE"/>
    <property type="match status" value="1"/>
</dbReference>
<evidence type="ECO:0000256" key="24">
    <source>
        <dbReference type="SAM" id="Phobius"/>
    </source>
</evidence>
<comment type="pathway">
    <text evidence="3">Phospholipid metabolism; CDP-diacylglycerol biosynthesis; CDP-diacylglycerol from sn-glycerol 3-phosphate: step 3/3.</text>
</comment>
<evidence type="ECO:0000256" key="6">
    <source>
        <dbReference type="ARBA" id="ARBA00012487"/>
    </source>
</evidence>
<dbReference type="GO" id="GO:0005886">
    <property type="term" value="C:plasma membrane"/>
    <property type="evidence" value="ECO:0007669"/>
    <property type="project" value="UniProtKB-SubCell"/>
</dbReference>
<keyword evidence="13 24" id="KW-1133">Transmembrane helix</keyword>
<keyword evidence="12 25" id="KW-0548">Nucleotidyltransferase</keyword>
<evidence type="ECO:0000256" key="23">
    <source>
        <dbReference type="ARBA" id="ARBA00033406"/>
    </source>
</evidence>
<comment type="catalytic activity">
    <reaction evidence="1">
        <text>a 1,2-diacyl-sn-glycero-3-phosphate + CTP + H(+) = a CDP-1,2-diacyl-sn-glycerol + diphosphate</text>
        <dbReference type="Rhea" id="RHEA:16229"/>
        <dbReference type="ChEBI" id="CHEBI:15378"/>
        <dbReference type="ChEBI" id="CHEBI:33019"/>
        <dbReference type="ChEBI" id="CHEBI:37563"/>
        <dbReference type="ChEBI" id="CHEBI:58332"/>
        <dbReference type="ChEBI" id="CHEBI:58608"/>
        <dbReference type="EC" id="2.7.7.41"/>
    </reaction>
</comment>
<dbReference type="RefSeq" id="WP_092787458.1">
    <property type="nucleotide sequence ID" value="NZ_FNAP01000012.1"/>
</dbReference>
<keyword evidence="16" id="KW-0594">Phospholipid biosynthesis</keyword>
<dbReference type="AlphaFoldDB" id="A0A1G7FTB9"/>
<evidence type="ECO:0000256" key="15">
    <source>
        <dbReference type="ARBA" id="ARBA00023136"/>
    </source>
</evidence>
<organism evidence="25 26">
    <name type="scientific">Rhodospira trueperi</name>
    <dbReference type="NCBI Taxonomy" id="69960"/>
    <lineage>
        <taxon>Bacteria</taxon>
        <taxon>Pseudomonadati</taxon>
        <taxon>Pseudomonadota</taxon>
        <taxon>Alphaproteobacteria</taxon>
        <taxon>Rhodospirillales</taxon>
        <taxon>Rhodospirillaceae</taxon>
        <taxon>Rhodospira</taxon>
    </lineage>
</organism>
<sequence length="267" mass="28288">MKDTGRRDLLRKRVMSGLVLASAVVLVVVLGWPWFDVLVALCAAVMAWEWSTVCCGRRGLAGSLLIAMVATAPLLVVPFGGWALLPVLLGMLPALYRVKADRRRPLWIAAGSLYIGLPSIALAWIHLDTGWETVLWLFLVVWTTDTAAYVVGSRVGGPLLWPRLSPRKTWAGLIGGLAFATVVGVLAGWLLGAASPGIVLVLALGLSIVSQGGDLLESAFKRRFRVKDSGGLIPGHGGLLDRADGLIAATPVAALAIILMQGGLTTW</sequence>
<evidence type="ECO:0000256" key="18">
    <source>
        <dbReference type="ARBA" id="ARBA00029893"/>
    </source>
</evidence>
<protein>
    <recommendedName>
        <fullName evidence="7">Phosphatidate cytidylyltransferase</fullName>
        <ecNumber evidence="6">2.7.7.41</ecNumber>
    </recommendedName>
    <alternativeName>
        <fullName evidence="20">CDP-DAG synthase</fullName>
    </alternativeName>
    <alternativeName>
        <fullName evidence="22">CDP-DG synthase</fullName>
    </alternativeName>
    <alternativeName>
        <fullName evidence="18">CDP-diacylglycerol synthase</fullName>
    </alternativeName>
    <alternativeName>
        <fullName evidence="21">CDP-diglyceride pyrophosphorylase</fullName>
    </alternativeName>
    <alternativeName>
        <fullName evidence="23">CDP-diglyceride synthase</fullName>
    </alternativeName>
    <alternativeName>
        <fullName evidence="19">CTP:phosphatidate cytidylyltransferase</fullName>
    </alternativeName>
</protein>
<feature type="transmembrane region" description="Helical" evidence="24">
    <location>
        <begin position="171"/>
        <end position="191"/>
    </location>
</feature>
<keyword evidence="8" id="KW-1003">Cell membrane</keyword>
<proteinExistence type="inferred from homology"/>
<keyword evidence="17" id="KW-1208">Phospholipid metabolism</keyword>
<name>A0A1G7FTB9_9PROT</name>
<evidence type="ECO:0000256" key="14">
    <source>
        <dbReference type="ARBA" id="ARBA00023098"/>
    </source>
</evidence>
<evidence type="ECO:0000256" key="5">
    <source>
        <dbReference type="ARBA" id="ARBA00010185"/>
    </source>
</evidence>
<dbReference type="PANTHER" id="PTHR46382">
    <property type="entry name" value="PHOSPHATIDATE CYTIDYLYLTRANSFERASE"/>
    <property type="match status" value="1"/>
</dbReference>
<evidence type="ECO:0000256" key="4">
    <source>
        <dbReference type="ARBA" id="ARBA00005189"/>
    </source>
</evidence>
<keyword evidence="10 25" id="KW-0808">Transferase</keyword>
<evidence type="ECO:0000256" key="1">
    <source>
        <dbReference type="ARBA" id="ARBA00001698"/>
    </source>
</evidence>
<evidence type="ECO:0000256" key="21">
    <source>
        <dbReference type="ARBA" id="ARBA00032396"/>
    </source>
</evidence>
<comment type="pathway">
    <text evidence="4">Lipid metabolism.</text>
</comment>
<comment type="subcellular location">
    <subcellularLocation>
        <location evidence="2">Cell membrane</location>
        <topology evidence="2">Multi-pass membrane protein</topology>
    </subcellularLocation>
</comment>
<comment type="similarity">
    <text evidence="5">Belongs to the CDS family.</text>
</comment>
<feature type="transmembrane region" description="Helical" evidence="24">
    <location>
        <begin position="133"/>
        <end position="151"/>
    </location>
</feature>
<evidence type="ECO:0000256" key="12">
    <source>
        <dbReference type="ARBA" id="ARBA00022695"/>
    </source>
</evidence>
<evidence type="ECO:0000256" key="16">
    <source>
        <dbReference type="ARBA" id="ARBA00023209"/>
    </source>
</evidence>
<feature type="transmembrane region" description="Helical" evidence="24">
    <location>
        <begin position="197"/>
        <end position="216"/>
    </location>
</feature>
<feature type="transmembrane region" description="Helical" evidence="24">
    <location>
        <begin position="106"/>
        <end position="127"/>
    </location>
</feature>
<accession>A0A1G7FTB9</accession>
<dbReference type="Proteomes" id="UP000199412">
    <property type="component" value="Unassembled WGS sequence"/>
</dbReference>
<dbReference type="EC" id="2.7.7.41" evidence="6"/>
<evidence type="ECO:0000313" key="26">
    <source>
        <dbReference type="Proteomes" id="UP000199412"/>
    </source>
</evidence>
<evidence type="ECO:0000256" key="19">
    <source>
        <dbReference type="ARBA" id="ARBA00031825"/>
    </source>
</evidence>